<evidence type="ECO:0000256" key="2">
    <source>
        <dbReference type="SAM" id="Phobius"/>
    </source>
</evidence>
<protein>
    <submittedName>
        <fullName evidence="3">Uncharacterized protein</fullName>
    </submittedName>
</protein>
<gene>
    <name evidence="3" type="ORF">GM658_07330</name>
</gene>
<feature type="transmembrane region" description="Helical" evidence="2">
    <location>
        <begin position="37"/>
        <end position="55"/>
    </location>
</feature>
<keyword evidence="2" id="KW-0472">Membrane</keyword>
<feature type="compositionally biased region" description="Basic and acidic residues" evidence="1">
    <location>
        <begin position="10"/>
        <end position="26"/>
    </location>
</feature>
<reference evidence="3 4" key="1">
    <citation type="submission" date="2019-11" db="EMBL/GenBank/DDBJ databases">
        <title>Type strains purchased from KCTC, JCM and DSMZ.</title>
        <authorList>
            <person name="Lu H."/>
        </authorList>
    </citation>
    <scope>NUCLEOTIDE SEQUENCE [LARGE SCALE GENOMIC DNA]</scope>
    <source>
        <strain evidence="3 4">JCM 31587</strain>
    </source>
</reference>
<feature type="region of interest" description="Disordered" evidence="1">
    <location>
        <begin position="1"/>
        <end position="30"/>
    </location>
</feature>
<dbReference type="AlphaFoldDB" id="A0A6L6QFI8"/>
<name>A0A6L6QFI8_9BURK</name>
<keyword evidence="2" id="KW-0812">Transmembrane</keyword>
<accession>A0A6L6QFI8</accession>
<dbReference type="OrthoDB" id="8781439at2"/>
<proteinExistence type="predicted"/>
<evidence type="ECO:0000313" key="3">
    <source>
        <dbReference type="EMBL" id="MTW10413.1"/>
    </source>
</evidence>
<evidence type="ECO:0000256" key="1">
    <source>
        <dbReference type="SAM" id="MobiDB-lite"/>
    </source>
</evidence>
<evidence type="ECO:0000313" key="4">
    <source>
        <dbReference type="Proteomes" id="UP000472320"/>
    </source>
</evidence>
<comment type="caution">
    <text evidence="3">The sequence shown here is derived from an EMBL/GenBank/DDBJ whole genome shotgun (WGS) entry which is preliminary data.</text>
</comment>
<dbReference type="Proteomes" id="UP000472320">
    <property type="component" value="Unassembled WGS sequence"/>
</dbReference>
<keyword evidence="4" id="KW-1185">Reference proteome</keyword>
<sequence length="56" mass="6084">MNTEVAQQEVGKEAKQDDKPNRHEFARQQVSHKGLRTTGIAAGLLALVGLSAWLLA</sequence>
<dbReference type="RefSeq" id="WP_155453349.1">
    <property type="nucleotide sequence ID" value="NZ_WNKX01000004.1"/>
</dbReference>
<dbReference type="EMBL" id="WNKX01000004">
    <property type="protein sequence ID" value="MTW10413.1"/>
    <property type="molecule type" value="Genomic_DNA"/>
</dbReference>
<organism evidence="3 4">
    <name type="scientific">Massilia eburnea</name>
    <dbReference type="NCBI Taxonomy" id="1776165"/>
    <lineage>
        <taxon>Bacteria</taxon>
        <taxon>Pseudomonadati</taxon>
        <taxon>Pseudomonadota</taxon>
        <taxon>Betaproteobacteria</taxon>
        <taxon>Burkholderiales</taxon>
        <taxon>Oxalobacteraceae</taxon>
        <taxon>Telluria group</taxon>
        <taxon>Massilia</taxon>
    </lineage>
</organism>
<keyword evidence="2" id="KW-1133">Transmembrane helix</keyword>